<dbReference type="InterPro" id="IPR011993">
    <property type="entry name" value="PH-like_dom_sf"/>
</dbReference>
<dbReference type="Pfam" id="PF00621">
    <property type="entry name" value="RhoGEF"/>
    <property type="match status" value="1"/>
</dbReference>
<feature type="region of interest" description="Disordered" evidence="1">
    <location>
        <begin position="646"/>
        <end position="704"/>
    </location>
</feature>
<dbReference type="SUPFAM" id="SSF50729">
    <property type="entry name" value="PH domain-like"/>
    <property type="match status" value="1"/>
</dbReference>
<gene>
    <name evidence="2" type="ORF">CTOB1V02_LOCUS6621</name>
</gene>
<feature type="region of interest" description="Disordered" evidence="1">
    <location>
        <begin position="85"/>
        <end position="136"/>
    </location>
</feature>
<dbReference type="GO" id="GO:0005886">
    <property type="term" value="C:plasma membrane"/>
    <property type="evidence" value="ECO:0007669"/>
    <property type="project" value="TreeGrafter"/>
</dbReference>
<feature type="compositionally biased region" description="Polar residues" evidence="1">
    <location>
        <begin position="39"/>
        <end position="49"/>
    </location>
</feature>
<feature type="compositionally biased region" description="Basic and acidic residues" evidence="1">
    <location>
        <begin position="1084"/>
        <end position="1106"/>
    </location>
</feature>
<feature type="compositionally biased region" description="Polar residues" evidence="1">
    <location>
        <begin position="540"/>
        <end position="562"/>
    </location>
</feature>
<dbReference type="SUPFAM" id="SSF48065">
    <property type="entry name" value="DBL homology domain (DH-domain)"/>
    <property type="match status" value="1"/>
</dbReference>
<name>A0A7R8ZL62_9CRUS</name>
<feature type="region of interest" description="Disordered" evidence="1">
    <location>
        <begin position="872"/>
        <end position="918"/>
    </location>
</feature>
<dbReference type="InterPro" id="IPR000219">
    <property type="entry name" value="DH_dom"/>
</dbReference>
<proteinExistence type="predicted"/>
<dbReference type="Gene3D" id="1.20.900.10">
    <property type="entry name" value="Dbl homology (DH) domain"/>
    <property type="match status" value="1"/>
</dbReference>
<feature type="region of interest" description="Disordered" evidence="1">
    <location>
        <begin position="461"/>
        <end position="578"/>
    </location>
</feature>
<reference evidence="2" key="1">
    <citation type="submission" date="2020-11" db="EMBL/GenBank/DDBJ databases">
        <authorList>
            <person name="Tran Van P."/>
        </authorList>
    </citation>
    <scope>NUCLEOTIDE SEQUENCE</scope>
</reference>
<dbReference type="InterPro" id="IPR001849">
    <property type="entry name" value="PH_domain"/>
</dbReference>
<feature type="region of interest" description="Disordered" evidence="1">
    <location>
        <begin position="592"/>
        <end position="615"/>
    </location>
</feature>
<dbReference type="Gene3D" id="2.30.29.30">
    <property type="entry name" value="Pleckstrin-homology domain (PH domain)/Phosphotyrosine-binding domain (PTB)"/>
    <property type="match status" value="1"/>
</dbReference>
<feature type="region of interest" description="Disordered" evidence="1">
    <location>
        <begin position="1230"/>
        <end position="1269"/>
    </location>
</feature>
<feature type="compositionally biased region" description="Low complexity" evidence="1">
    <location>
        <begin position="461"/>
        <end position="472"/>
    </location>
</feature>
<protein>
    <submittedName>
        <fullName evidence="2">Uncharacterized protein</fullName>
    </submittedName>
</protein>
<organism evidence="2">
    <name type="scientific">Cyprideis torosa</name>
    <dbReference type="NCBI Taxonomy" id="163714"/>
    <lineage>
        <taxon>Eukaryota</taxon>
        <taxon>Metazoa</taxon>
        <taxon>Ecdysozoa</taxon>
        <taxon>Arthropoda</taxon>
        <taxon>Crustacea</taxon>
        <taxon>Oligostraca</taxon>
        <taxon>Ostracoda</taxon>
        <taxon>Podocopa</taxon>
        <taxon>Podocopida</taxon>
        <taxon>Cytherocopina</taxon>
        <taxon>Cytheroidea</taxon>
        <taxon>Cytherideidae</taxon>
        <taxon>Cyprideis</taxon>
    </lineage>
</organism>
<dbReference type="GO" id="GO:0005634">
    <property type="term" value="C:nucleus"/>
    <property type="evidence" value="ECO:0007669"/>
    <property type="project" value="TreeGrafter"/>
</dbReference>
<dbReference type="PANTHER" id="PTHR46848:SF1">
    <property type="entry name" value="REGULATOR OF G-PROTEIN SIGNALING 3"/>
    <property type="match status" value="1"/>
</dbReference>
<feature type="region of interest" description="Disordered" evidence="1">
    <location>
        <begin position="823"/>
        <end position="849"/>
    </location>
</feature>
<dbReference type="GO" id="GO:0005085">
    <property type="term" value="F:guanyl-nucleotide exchange factor activity"/>
    <property type="evidence" value="ECO:0007669"/>
    <property type="project" value="InterPro"/>
</dbReference>
<dbReference type="AlphaFoldDB" id="A0A7R8ZL62"/>
<accession>A0A7R8ZL62</accession>
<sequence length="1269" mass="141696">MYGWVRSDYDWTKAYTPRNSRLSALPSKEDHPEEDCDNHSSSTPSSAEIETTRGAAPLRPPRVPLASSFLSRDSASFLARDPAPFLCREPSPPPSHLMASHSARRARESASLSRLERRREASGSSQVEFTSEKATSEDRARRRAIKLLVANESAFASLMSFGVQRYVIPLRANIKLLTVPDHKTLFQNAEDFPMASNDLVKFLKEDLSRTGGRNAGFILHKESERLSRLYRTYLCEVKKGESVLARKLKDKKFQRFLSEPPIPRRKPDLNTFVHKPFEHLRRLLLSMLCVQRFTSPTAGDAVKLQEAIQKVRPFKLEMPGRKWIFGGQLYKIIGRLIKDYWVMLFSDVLLITQLNRDRVIFVMEEPIPLTRIEEVVFSKKKKALEFRIFLEPSPSQGPPACLWMRKQRGKCYTFKAPSVELKFMWQNMLQRQIFTAKNPHMSTSYSVQSLSSSVRSLSLENLVGGSSSGSMSEVSDPTEDELDLSPSPPPLPLFPLGTSPTHRSDHLISRKNGGTPPSPHLLSHRRGDHHLATSGPPASAESSSVPLSRSQPASPKNAQTASPLPKAPLRRSPGITRRKKWALLGLRDKGCSTVAPAEGEEGESVPAGPSSVEEGWGPEALSVIEEASGSEAEENEVVSVFSFHSEGADGEQEAEKDGVLSLRGPGDGRENGEDDTPTGTDDGEVTETSTTTRESRSIFQQEWSTTLSEEEVMKECSLLMSQMTPPLVPKLGGGYANVRRRGVPRTSPSHSLEMRLARPPSAHRRRGKRSRAVSWGSCEDEELLKDYPELAAYSKQYWLKRSLCPKHLLEVLQARWPGICPPPLEDIHRRRSSKGSASSRTSEEDDEDSIFEDCEFCNSERLKAAIEEKLRLSSSSSSSGVGEEEVPSSEAHPPKIDVTPDTPPPEPDWNATFGPVDEPIDLTRRRHSDYGQWRNPDPDMVPLIDALEFGGRFETLDDMVAHLNTHWNPSNLDDIDSSLTHSCSGDLAAMTKARFLENTSRRVKRAMSLETFQVLVKKWPRKKWRLEALFQKTSEEYKSLLSPATAKTKAVTVTTQVTREETKVTEEPSKTTVVIAKSVVSTMKENEVAPKGEGSAEDHQKKKEQNKSASVARDVQSSDKAVSDLRSENIMRYCGQYKEPFVLSVTSNQKNFLVNVPRFLVAVFATPTFGESNSGMSTSRNVQTAFIGIRVQCVLVSLIEHHQQIFTEDQRRLLGFVLYLFQPQNFTRFGSDTSSDSDTWSDTGYDSNTGSDSGSDSDHAALAQRLRPH</sequence>
<feature type="compositionally biased region" description="Acidic residues" evidence="1">
    <location>
        <begin position="672"/>
        <end position="685"/>
    </location>
</feature>
<evidence type="ECO:0000256" key="1">
    <source>
        <dbReference type="SAM" id="MobiDB-lite"/>
    </source>
</evidence>
<feature type="region of interest" description="Disordered" evidence="1">
    <location>
        <begin position="1084"/>
        <end position="1120"/>
    </location>
</feature>
<dbReference type="PANTHER" id="PTHR46848">
    <property type="entry name" value="REGULATOR OF G-PROTEIN SIGNALING 3"/>
    <property type="match status" value="1"/>
</dbReference>
<dbReference type="InterPro" id="IPR035899">
    <property type="entry name" value="DBL_dom_sf"/>
</dbReference>
<dbReference type="OrthoDB" id="410721at2759"/>
<dbReference type="PROSITE" id="PS50010">
    <property type="entry name" value="DH_2"/>
    <property type="match status" value="1"/>
</dbReference>
<feature type="compositionally biased region" description="Low complexity" evidence="1">
    <location>
        <begin position="1231"/>
        <end position="1254"/>
    </location>
</feature>
<feature type="region of interest" description="Disordered" evidence="1">
    <location>
        <begin position="22"/>
        <end position="65"/>
    </location>
</feature>
<dbReference type="SMART" id="SM00233">
    <property type="entry name" value="PH"/>
    <property type="match status" value="1"/>
</dbReference>
<evidence type="ECO:0000313" key="2">
    <source>
        <dbReference type="EMBL" id="CAD7228743.1"/>
    </source>
</evidence>
<dbReference type="EMBL" id="OB661679">
    <property type="protein sequence ID" value="CAD7228743.1"/>
    <property type="molecule type" value="Genomic_DNA"/>
</dbReference>